<dbReference type="PANTHER" id="PTHR11645">
    <property type="entry name" value="PYRROLINE-5-CARBOXYLATE REDUCTASE"/>
    <property type="match status" value="1"/>
</dbReference>
<dbReference type="InterPro" id="IPR036291">
    <property type="entry name" value="NAD(P)-bd_dom_sf"/>
</dbReference>
<evidence type="ECO:0000256" key="12">
    <source>
        <dbReference type="RuleBase" id="RU003903"/>
    </source>
</evidence>
<dbReference type="EMBL" id="WJNH01000014">
    <property type="protein sequence ID" value="MRG87934.1"/>
    <property type="molecule type" value="Genomic_DNA"/>
</dbReference>
<protein>
    <recommendedName>
        <fullName evidence="9 10">Pyrroline-5-carboxylate reductase</fullName>
        <shortName evidence="9">P5C reductase</shortName>
        <shortName evidence="9">P5CR</shortName>
        <ecNumber evidence="9 10">1.5.1.2</ecNumber>
    </recommendedName>
    <alternativeName>
        <fullName evidence="9">PCA reductase</fullName>
    </alternativeName>
</protein>
<dbReference type="FunFam" id="1.10.3730.10:FF:000001">
    <property type="entry name" value="Pyrroline-5-carboxylate reductase"/>
    <property type="match status" value="1"/>
</dbReference>
<evidence type="ECO:0000256" key="10">
    <source>
        <dbReference type="NCBIfam" id="TIGR00112"/>
    </source>
</evidence>
<keyword evidence="6 9" id="KW-0521">NADP</keyword>
<dbReference type="SUPFAM" id="SSF51735">
    <property type="entry name" value="NAD(P)-binding Rossmann-fold domains"/>
    <property type="match status" value="1"/>
</dbReference>
<keyword evidence="7 9" id="KW-0560">Oxidoreductase</keyword>
<dbReference type="InterPro" id="IPR000304">
    <property type="entry name" value="Pyrroline-COOH_reductase"/>
</dbReference>
<evidence type="ECO:0000256" key="7">
    <source>
        <dbReference type="ARBA" id="ARBA00023002"/>
    </source>
</evidence>
<dbReference type="FunFam" id="3.40.50.720:FF:000190">
    <property type="entry name" value="Pyrroline-5-carboxylate reductase"/>
    <property type="match status" value="1"/>
</dbReference>
<dbReference type="NCBIfam" id="TIGR00112">
    <property type="entry name" value="proC"/>
    <property type="match status" value="1"/>
</dbReference>
<dbReference type="UniPathway" id="UPA00098">
    <property type="reaction ID" value="UER00361"/>
</dbReference>
<dbReference type="Proteomes" id="UP000480185">
    <property type="component" value="Unassembled WGS sequence"/>
</dbReference>
<dbReference type="PROSITE" id="PS00521">
    <property type="entry name" value="P5CR"/>
    <property type="match status" value="1"/>
</dbReference>
<dbReference type="SUPFAM" id="SSF48179">
    <property type="entry name" value="6-phosphogluconate dehydrogenase C-terminal domain-like"/>
    <property type="match status" value="1"/>
</dbReference>
<keyword evidence="5 9" id="KW-0641">Proline biosynthesis</keyword>
<evidence type="ECO:0000256" key="5">
    <source>
        <dbReference type="ARBA" id="ARBA00022650"/>
    </source>
</evidence>
<evidence type="ECO:0000313" key="16">
    <source>
        <dbReference type="Proteomes" id="UP000480185"/>
    </source>
</evidence>
<dbReference type="InterPro" id="IPR008927">
    <property type="entry name" value="6-PGluconate_DH-like_C_sf"/>
</dbReference>
<organism evidence="15 16">
    <name type="scientific">Salinibacillus xinjiangensis</name>
    <dbReference type="NCBI Taxonomy" id="1229268"/>
    <lineage>
        <taxon>Bacteria</taxon>
        <taxon>Bacillati</taxon>
        <taxon>Bacillota</taxon>
        <taxon>Bacilli</taxon>
        <taxon>Bacillales</taxon>
        <taxon>Bacillaceae</taxon>
        <taxon>Salinibacillus</taxon>
    </lineage>
</organism>
<dbReference type="InterPro" id="IPR053790">
    <property type="entry name" value="P5CR-like_CS"/>
</dbReference>
<comment type="caution">
    <text evidence="15">The sequence shown here is derived from an EMBL/GenBank/DDBJ whole genome shotgun (WGS) entry which is preliminary data.</text>
</comment>
<dbReference type="InterPro" id="IPR029036">
    <property type="entry name" value="P5CR_dimer"/>
</dbReference>
<evidence type="ECO:0000259" key="13">
    <source>
        <dbReference type="Pfam" id="PF03807"/>
    </source>
</evidence>
<dbReference type="GO" id="GO:0004735">
    <property type="term" value="F:pyrroline-5-carboxylate reductase activity"/>
    <property type="evidence" value="ECO:0007669"/>
    <property type="project" value="UniProtKB-UniRule"/>
</dbReference>
<evidence type="ECO:0000256" key="8">
    <source>
        <dbReference type="ARBA" id="ARBA00058118"/>
    </source>
</evidence>
<evidence type="ECO:0000256" key="11">
    <source>
        <dbReference type="PIRSR" id="PIRSR000193-1"/>
    </source>
</evidence>
<dbReference type="EC" id="1.5.1.2" evidence="9 10"/>
<comment type="pathway">
    <text evidence="9 12">Amino-acid biosynthesis; L-proline biosynthesis; L-proline from L-glutamate 5-semialdehyde: step 1/1.</text>
</comment>
<evidence type="ECO:0000313" key="15">
    <source>
        <dbReference type="EMBL" id="MRG87934.1"/>
    </source>
</evidence>
<dbReference type="GO" id="GO:0055129">
    <property type="term" value="P:L-proline biosynthetic process"/>
    <property type="evidence" value="ECO:0007669"/>
    <property type="project" value="UniProtKB-UniRule"/>
</dbReference>
<comment type="function">
    <text evidence="8 9">Catalyzes the reduction of 1-pyrroline-5-carboxylate (PCA) to L-proline.</text>
</comment>
<comment type="catalytic activity">
    <reaction evidence="9">
        <text>L-proline + NAD(+) = (S)-1-pyrroline-5-carboxylate + NADH + 2 H(+)</text>
        <dbReference type="Rhea" id="RHEA:14105"/>
        <dbReference type="ChEBI" id="CHEBI:15378"/>
        <dbReference type="ChEBI" id="CHEBI:17388"/>
        <dbReference type="ChEBI" id="CHEBI:57540"/>
        <dbReference type="ChEBI" id="CHEBI:57945"/>
        <dbReference type="ChEBI" id="CHEBI:60039"/>
        <dbReference type="EC" id="1.5.1.2"/>
    </reaction>
</comment>
<dbReference type="Gene3D" id="1.10.3730.10">
    <property type="entry name" value="ProC C-terminal domain-like"/>
    <property type="match status" value="1"/>
</dbReference>
<proteinExistence type="inferred from homology"/>
<accession>A0A6G1XAC8</accession>
<feature type="binding site" evidence="11">
    <location>
        <begin position="8"/>
        <end position="13"/>
    </location>
    <ligand>
        <name>NADP(+)</name>
        <dbReference type="ChEBI" id="CHEBI:58349"/>
    </ligand>
</feature>
<sequence>MFKKVAFIGAGSMAEAIITGVIGKGFLQPKQIYVTNKENQERLSRLRDVYNVVTSSDKKEVVKNADIVILSMKPKDVKEGIESVKNEIKENQLVVSVLAGISTDFITAELGKNVPVIRAMPNTSATIGFSATAIAAGEYAYPQHVEAAKQLFTNIGTTTVVDEDDLHAVTGISGSGPAYIYYLVEAMETAAKQAGLQEKVSKELIVQTLVGAAEMLKTTNERPEDLRKKITSPGGTTQAGLETLQKYNYQEALIECVKSATERSQELGRPYQRNPSL</sequence>
<evidence type="ECO:0000256" key="9">
    <source>
        <dbReference type="HAMAP-Rule" id="MF_01925"/>
    </source>
</evidence>
<evidence type="ECO:0000256" key="6">
    <source>
        <dbReference type="ARBA" id="ARBA00022857"/>
    </source>
</evidence>
<evidence type="ECO:0000259" key="14">
    <source>
        <dbReference type="Pfam" id="PF14748"/>
    </source>
</evidence>
<reference evidence="15 16" key="1">
    <citation type="submission" date="2019-11" db="EMBL/GenBank/DDBJ databases">
        <authorList>
            <person name="Li J."/>
        </authorList>
    </citation>
    <scope>NUCLEOTIDE SEQUENCE [LARGE SCALE GENOMIC DNA]</scope>
    <source>
        <strain evidence="15 16">J4</strain>
    </source>
</reference>
<comment type="similarity">
    <text evidence="2 9 12">Belongs to the pyrroline-5-carboxylate reductase family.</text>
</comment>
<comment type="subcellular location">
    <subcellularLocation>
        <location evidence="1 9">Cytoplasm</location>
    </subcellularLocation>
</comment>
<keyword evidence="4 9" id="KW-0028">Amino-acid biosynthesis</keyword>
<dbReference type="InterPro" id="IPR028939">
    <property type="entry name" value="P5C_Rdtase_cat_N"/>
</dbReference>
<feature type="domain" description="Pyrroline-5-carboxylate reductase dimerisation" evidence="14">
    <location>
        <begin position="163"/>
        <end position="267"/>
    </location>
</feature>
<dbReference type="RefSeq" id="WP_153729821.1">
    <property type="nucleotide sequence ID" value="NZ_WJNH01000014.1"/>
</dbReference>
<dbReference type="OrthoDB" id="9805754at2"/>
<dbReference type="Pfam" id="PF14748">
    <property type="entry name" value="P5CR_dimer"/>
    <property type="match status" value="1"/>
</dbReference>
<keyword evidence="3 9" id="KW-0963">Cytoplasm</keyword>
<name>A0A6G1XAC8_9BACI</name>
<gene>
    <name evidence="9 15" type="primary">proC</name>
    <name evidence="15" type="ORF">GH754_16880</name>
</gene>
<dbReference type="AlphaFoldDB" id="A0A6G1XAC8"/>
<keyword evidence="16" id="KW-1185">Reference proteome</keyword>
<evidence type="ECO:0000256" key="2">
    <source>
        <dbReference type="ARBA" id="ARBA00005525"/>
    </source>
</evidence>
<comment type="catalytic activity">
    <reaction evidence="9 12">
        <text>L-proline + NADP(+) = (S)-1-pyrroline-5-carboxylate + NADPH + 2 H(+)</text>
        <dbReference type="Rhea" id="RHEA:14109"/>
        <dbReference type="ChEBI" id="CHEBI:15378"/>
        <dbReference type="ChEBI" id="CHEBI:17388"/>
        <dbReference type="ChEBI" id="CHEBI:57783"/>
        <dbReference type="ChEBI" id="CHEBI:58349"/>
        <dbReference type="ChEBI" id="CHEBI:60039"/>
        <dbReference type="EC" id="1.5.1.2"/>
    </reaction>
</comment>
<evidence type="ECO:0000256" key="3">
    <source>
        <dbReference type="ARBA" id="ARBA00022490"/>
    </source>
</evidence>
<evidence type="ECO:0000256" key="4">
    <source>
        <dbReference type="ARBA" id="ARBA00022605"/>
    </source>
</evidence>
<feature type="domain" description="Pyrroline-5-carboxylate reductase catalytic N-terminal" evidence="13">
    <location>
        <begin position="4"/>
        <end position="100"/>
    </location>
</feature>
<dbReference type="GO" id="GO:0005737">
    <property type="term" value="C:cytoplasm"/>
    <property type="evidence" value="ECO:0007669"/>
    <property type="project" value="UniProtKB-SubCell"/>
</dbReference>
<dbReference type="PIRSF" id="PIRSF000193">
    <property type="entry name" value="Pyrrol-5-carb_rd"/>
    <property type="match status" value="1"/>
</dbReference>
<dbReference type="Gene3D" id="3.40.50.720">
    <property type="entry name" value="NAD(P)-binding Rossmann-like Domain"/>
    <property type="match status" value="1"/>
</dbReference>
<dbReference type="HAMAP" id="MF_01925">
    <property type="entry name" value="P5C_reductase"/>
    <property type="match status" value="1"/>
</dbReference>
<dbReference type="Pfam" id="PF03807">
    <property type="entry name" value="F420_oxidored"/>
    <property type="match status" value="1"/>
</dbReference>
<dbReference type="PANTHER" id="PTHR11645:SF49">
    <property type="entry name" value="PYRROLINE-5-CARBOXYLATE REDUCTASE 1"/>
    <property type="match status" value="1"/>
</dbReference>
<evidence type="ECO:0000256" key="1">
    <source>
        <dbReference type="ARBA" id="ARBA00004496"/>
    </source>
</evidence>